<sequence length="185" mass="21817">MNFKERELNVVKKLDKEDNPILIIRPFMKDSNDESPVAKYIKTDTKEYYYLSSNQYTVILKNINLNDILTDEGQLLYNEYQNKFEQGDYKDTFINYCLVKCLSGFWSPNKTDKYYNNTDCICLNTWNNINITGFSSKVEKYITTSPVIFLTNDWCLTKSGSLYKLIKEHNIEKIKTDIEKIKNDS</sequence>
<gene>
    <name evidence="1" type="ORF">LCPAC101_03720</name>
</gene>
<name>A0A481Z2R5_9VIRU</name>
<evidence type="ECO:0000313" key="1">
    <source>
        <dbReference type="EMBL" id="QBK90087.1"/>
    </source>
</evidence>
<organism evidence="1">
    <name type="scientific">Pithovirus LCPAC101</name>
    <dbReference type="NCBI Taxonomy" id="2506586"/>
    <lineage>
        <taxon>Viruses</taxon>
        <taxon>Pithoviruses</taxon>
    </lineage>
</organism>
<accession>A0A481Z2R5</accession>
<dbReference type="EMBL" id="MK500464">
    <property type="protein sequence ID" value="QBK90087.1"/>
    <property type="molecule type" value="Genomic_DNA"/>
</dbReference>
<protein>
    <submittedName>
        <fullName evidence="1">Uncharacterized protein</fullName>
    </submittedName>
</protein>
<reference evidence="1" key="1">
    <citation type="journal article" date="2019" name="MBio">
        <title>Virus Genomes from Deep Sea Sediments Expand the Ocean Megavirome and Support Independent Origins of Viral Gigantism.</title>
        <authorList>
            <person name="Backstrom D."/>
            <person name="Yutin N."/>
            <person name="Jorgensen S.L."/>
            <person name="Dharamshi J."/>
            <person name="Homa F."/>
            <person name="Zaremba-Niedwiedzka K."/>
            <person name="Spang A."/>
            <person name="Wolf Y.I."/>
            <person name="Koonin E.V."/>
            <person name="Ettema T.J."/>
        </authorList>
    </citation>
    <scope>NUCLEOTIDE SEQUENCE</scope>
</reference>
<proteinExistence type="predicted"/>